<organism evidence="1 2">
    <name type="scientific">Ectopseudomonas mendocina</name>
    <name type="common">Pseudomonas mendocina</name>
    <dbReference type="NCBI Taxonomy" id="300"/>
    <lineage>
        <taxon>Bacteria</taxon>
        <taxon>Pseudomonadati</taxon>
        <taxon>Pseudomonadota</taxon>
        <taxon>Gammaproteobacteria</taxon>
        <taxon>Pseudomonadales</taxon>
        <taxon>Pseudomonadaceae</taxon>
        <taxon>Ectopseudomonas</taxon>
    </lineage>
</organism>
<comment type="caution">
    <text evidence="1">The sequence shown here is derived from an EMBL/GenBank/DDBJ whole genome shotgun (WGS) entry which is preliminary data.</text>
</comment>
<dbReference type="AlphaFoldDB" id="A0ABD7RNY9"/>
<evidence type="ECO:0000313" key="1">
    <source>
        <dbReference type="EMBL" id="TRO10090.1"/>
    </source>
</evidence>
<reference evidence="1 2" key="1">
    <citation type="submission" date="2019-01" db="EMBL/GenBank/DDBJ databases">
        <title>Whole genome shotgun sequencing of Pseudomonas spp. isolated by its ability to degrade furfural.</title>
        <authorList>
            <person name="Donoso R."/>
            <person name="Farkas C."/>
            <person name="Villegas P."/>
            <person name="Gonzales-Toro F."/>
            <person name="Guajardo-Parra M."/>
            <person name="Araya-Nail M."/>
            <person name="Morgante V."/>
            <person name="Perez-Pantoja D."/>
        </authorList>
    </citation>
    <scope>NUCLEOTIDE SEQUENCE [LARGE SCALE GENOMIC DNA]</scope>
    <source>
        <strain evidence="1 2">VN231</strain>
    </source>
</reference>
<accession>A0ABD7RNY9</accession>
<gene>
    <name evidence="1" type="ORF">EQ836_25980</name>
</gene>
<name>A0ABD7RNY9_ECTME</name>
<evidence type="ECO:0000313" key="2">
    <source>
        <dbReference type="Proteomes" id="UP000317327"/>
    </source>
</evidence>
<sequence length="269" mass="30593">MLKPRFGNSGLRDYLYYLFNQEESLESPKAALDQMTAQEVPHLDTYEVGLIAATQAEADRFMRLVEGAMHKHLSSPTRQRFTAYGLDQAWRPLRLFDEAHWIHSGPTCPLPQEFLASLGSIVHIHLLEQNDTRLPSGFRAYRWSSESDLVEFWASLYLSREMSWFLELDWESYFMWQPHVDCIATVSVGWGATPSAAVNALLASAETTNPGRSDGEILIIEGGINTRIGDYVDIVDTLERSLELDFVTTGWVSLNYSGYGLKLLRFRHP</sequence>
<proteinExistence type="predicted"/>
<dbReference type="RefSeq" id="WP_143503476.1">
    <property type="nucleotide sequence ID" value="NZ_SCFV01000028.1"/>
</dbReference>
<dbReference type="Proteomes" id="UP000317327">
    <property type="component" value="Unassembled WGS sequence"/>
</dbReference>
<protein>
    <submittedName>
        <fullName evidence="1">Uncharacterized protein</fullName>
    </submittedName>
</protein>
<dbReference type="EMBL" id="SCFV01000028">
    <property type="protein sequence ID" value="TRO10090.1"/>
    <property type="molecule type" value="Genomic_DNA"/>
</dbReference>